<accession>A0ABN8XQX0</accession>
<evidence type="ECO:0000313" key="1">
    <source>
        <dbReference type="EMBL" id="CAI9150618.1"/>
    </source>
</evidence>
<dbReference type="Proteomes" id="UP001176941">
    <property type="component" value="Unassembled WGS sequence"/>
</dbReference>
<sequence>MRPWPPPGPDPLLPTPNPGLAFGVLAPTASGVWPVGACASFSCLPRPPSTDLGNSCWWPDWLARKRLSGLSRATQYLPELCHSHLPPASPGTGTPGVVPCPPQLRIRLKGAGGGPPTPYKHLVASLTCTFISLIPLWLFQTRKLQGAGPLPSAEVGVQADPWALWSRFLDSFTAQETEGPAVGRLPLALGCLPAPQWETGLVSTHCRRLARLAQG</sequence>
<gene>
    <name evidence="1" type="ORF">MRATA1EN1_LOCUS32236</name>
</gene>
<comment type="caution">
    <text evidence="1">The sequence shown here is derived from an EMBL/GenBank/DDBJ whole genome shotgun (WGS) entry which is preliminary data.</text>
</comment>
<dbReference type="EMBL" id="CATKSN020000973">
    <property type="protein sequence ID" value="CAI9150618.1"/>
    <property type="molecule type" value="Genomic_DNA"/>
</dbReference>
<protein>
    <submittedName>
        <fullName evidence="1">Uncharacterized protein</fullName>
    </submittedName>
</protein>
<organism evidence="1 2">
    <name type="scientific">Rangifer tarandus platyrhynchus</name>
    <name type="common">Svalbard reindeer</name>
    <dbReference type="NCBI Taxonomy" id="3082113"/>
    <lineage>
        <taxon>Eukaryota</taxon>
        <taxon>Metazoa</taxon>
        <taxon>Chordata</taxon>
        <taxon>Craniata</taxon>
        <taxon>Vertebrata</taxon>
        <taxon>Euteleostomi</taxon>
        <taxon>Mammalia</taxon>
        <taxon>Eutheria</taxon>
        <taxon>Laurasiatheria</taxon>
        <taxon>Artiodactyla</taxon>
        <taxon>Ruminantia</taxon>
        <taxon>Pecora</taxon>
        <taxon>Cervidae</taxon>
        <taxon>Odocoileinae</taxon>
        <taxon>Rangifer</taxon>
    </lineage>
</organism>
<name>A0ABN8XQX0_RANTA</name>
<proteinExistence type="predicted"/>
<keyword evidence="2" id="KW-1185">Reference proteome</keyword>
<reference evidence="1" key="1">
    <citation type="submission" date="2023-04" db="EMBL/GenBank/DDBJ databases">
        <authorList>
            <consortium name="ELIXIR-Norway"/>
        </authorList>
    </citation>
    <scope>NUCLEOTIDE SEQUENCE [LARGE SCALE GENOMIC DNA]</scope>
</reference>
<evidence type="ECO:0000313" key="2">
    <source>
        <dbReference type="Proteomes" id="UP001176941"/>
    </source>
</evidence>